<organism evidence="1 2">
    <name type="scientific">Podospora bellae-mahoneyi</name>
    <dbReference type="NCBI Taxonomy" id="2093777"/>
    <lineage>
        <taxon>Eukaryota</taxon>
        <taxon>Fungi</taxon>
        <taxon>Dikarya</taxon>
        <taxon>Ascomycota</taxon>
        <taxon>Pezizomycotina</taxon>
        <taxon>Sordariomycetes</taxon>
        <taxon>Sordariomycetidae</taxon>
        <taxon>Sordariales</taxon>
        <taxon>Podosporaceae</taxon>
        <taxon>Podospora</taxon>
    </lineage>
</organism>
<keyword evidence="2" id="KW-1185">Reference proteome</keyword>
<gene>
    <name evidence="1" type="ORF">QC761_0063230</name>
</gene>
<evidence type="ECO:0000313" key="2">
    <source>
        <dbReference type="Proteomes" id="UP001322138"/>
    </source>
</evidence>
<dbReference type="RefSeq" id="XP_062731970.1">
    <property type="nucleotide sequence ID" value="XM_062872612.1"/>
</dbReference>
<proteinExistence type="predicted"/>
<evidence type="ECO:0000313" key="1">
    <source>
        <dbReference type="EMBL" id="KAK4642994.1"/>
    </source>
</evidence>
<dbReference type="Proteomes" id="UP001322138">
    <property type="component" value="Unassembled WGS sequence"/>
</dbReference>
<dbReference type="EMBL" id="JAFFGZ010000006">
    <property type="protein sequence ID" value="KAK4642994.1"/>
    <property type="molecule type" value="Genomic_DNA"/>
</dbReference>
<dbReference type="Gene3D" id="3.30.1490.20">
    <property type="entry name" value="ATP-grasp fold, A domain"/>
    <property type="match status" value="1"/>
</dbReference>
<sequence length="152" mass="16573">MKKHMLRRSRHFPPTLILRYGCIRPSSTSLKMSTALVCDFKHLARGDVALVGGKISSLGEMISRLASQGIPVPPGLLAEWQAGRETLAKTGRAVRRLFIRGEWPADAGPPSPPPTRSSQPRLGLITCLLPSGLARRLRIFLTLALPASESRT</sequence>
<dbReference type="SUPFAM" id="SSF56059">
    <property type="entry name" value="Glutathione synthetase ATP-binding domain-like"/>
    <property type="match status" value="1"/>
</dbReference>
<accession>A0ABR0FGR7</accession>
<name>A0ABR0FGR7_9PEZI</name>
<protein>
    <submittedName>
        <fullName evidence="1">Uncharacterized protein</fullName>
    </submittedName>
</protein>
<dbReference type="InterPro" id="IPR013815">
    <property type="entry name" value="ATP_grasp_subdomain_1"/>
</dbReference>
<reference evidence="1 2" key="1">
    <citation type="journal article" date="2023" name="bioRxiv">
        <title>High-quality genome assemblies of four members of thePodospora anserinaspecies complex.</title>
        <authorList>
            <person name="Ament-Velasquez S.L."/>
            <person name="Vogan A.A."/>
            <person name="Wallerman O."/>
            <person name="Hartmann F."/>
            <person name="Gautier V."/>
            <person name="Silar P."/>
            <person name="Giraud T."/>
            <person name="Johannesson H."/>
        </authorList>
    </citation>
    <scope>NUCLEOTIDE SEQUENCE [LARGE SCALE GENOMIC DNA]</scope>
    <source>
        <strain evidence="1 2">CBS 112042</strain>
    </source>
</reference>
<comment type="caution">
    <text evidence="1">The sequence shown here is derived from an EMBL/GenBank/DDBJ whole genome shotgun (WGS) entry which is preliminary data.</text>
</comment>
<dbReference type="GeneID" id="87891840"/>